<proteinExistence type="predicted"/>
<evidence type="ECO:0008006" key="3">
    <source>
        <dbReference type="Google" id="ProtNLM"/>
    </source>
</evidence>
<comment type="caution">
    <text evidence="1">The sequence shown here is derived from an EMBL/GenBank/DDBJ whole genome shotgun (WGS) entry which is preliminary data.</text>
</comment>
<dbReference type="Gene3D" id="3.10.450.50">
    <property type="match status" value="1"/>
</dbReference>
<organism evidence="1 2">
    <name type="scientific">Sphaerisporangium album</name>
    <dbReference type="NCBI Taxonomy" id="509200"/>
    <lineage>
        <taxon>Bacteria</taxon>
        <taxon>Bacillati</taxon>
        <taxon>Actinomycetota</taxon>
        <taxon>Actinomycetes</taxon>
        <taxon>Streptosporangiales</taxon>
        <taxon>Streptosporangiaceae</taxon>
        <taxon>Sphaerisporangium</taxon>
    </lineage>
</organism>
<dbReference type="AlphaFoldDB" id="A0A367FJ53"/>
<reference evidence="1 2" key="1">
    <citation type="submission" date="2018-06" db="EMBL/GenBank/DDBJ databases">
        <title>Sphaerisporangium craniellae sp. nov., isolated from a marine sponge in the South China Sea.</title>
        <authorList>
            <person name="Li L."/>
        </authorList>
    </citation>
    <scope>NUCLEOTIDE SEQUENCE [LARGE SCALE GENOMIC DNA]</scope>
    <source>
        <strain evidence="1 2">CCTCC AA 208026</strain>
    </source>
</reference>
<dbReference type="Proteomes" id="UP000253094">
    <property type="component" value="Unassembled WGS sequence"/>
</dbReference>
<evidence type="ECO:0000313" key="1">
    <source>
        <dbReference type="EMBL" id="RCG30428.1"/>
    </source>
</evidence>
<evidence type="ECO:0000313" key="2">
    <source>
        <dbReference type="Proteomes" id="UP000253094"/>
    </source>
</evidence>
<protein>
    <recommendedName>
        <fullName evidence="3">Nuclear transport factor 2 family protein</fullName>
    </recommendedName>
</protein>
<sequence>MTDTHAQDLAARYVALWNEPDAELRRKAVQALWAEDGVHILHPPQELREAAAELGFGAPTLEAHGYEALELRVTRAYEEFVAPGQYVFRLGAPAVALRDVVKLHWEMVPAGGGEALGGGLEILVVGEDGRITADYQFPG</sequence>
<gene>
    <name evidence="1" type="ORF">DQ384_16615</name>
</gene>
<dbReference type="OrthoDB" id="8722217at2"/>
<dbReference type="EMBL" id="QOIL01000008">
    <property type="protein sequence ID" value="RCG30428.1"/>
    <property type="molecule type" value="Genomic_DNA"/>
</dbReference>
<keyword evidence="2" id="KW-1185">Reference proteome</keyword>
<accession>A0A367FJ53</accession>
<name>A0A367FJ53_9ACTN</name>
<dbReference type="SUPFAM" id="SSF54427">
    <property type="entry name" value="NTF2-like"/>
    <property type="match status" value="1"/>
</dbReference>
<dbReference type="InterPro" id="IPR032710">
    <property type="entry name" value="NTF2-like_dom_sf"/>
</dbReference>